<gene>
    <name evidence="7" type="primary">tkrA</name>
    <name evidence="7" type="ORF">OCH7691_02593</name>
</gene>
<dbReference type="SUPFAM" id="SSF51735">
    <property type="entry name" value="NAD(P)-binding Rossmann-fold domains"/>
    <property type="match status" value="1"/>
</dbReference>
<dbReference type="Proteomes" id="UP000193200">
    <property type="component" value="Unassembled WGS sequence"/>
</dbReference>
<dbReference type="PANTHER" id="PTHR10996:SF178">
    <property type="entry name" value="2-HYDROXYACID DEHYDROGENASE YGL185C-RELATED"/>
    <property type="match status" value="1"/>
</dbReference>
<dbReference type="InterPro" id="IPR006140">
    <property type="entry name" value="D-isomer_DH_NAD-bd"/>
</dbReference>
<dbReference type="Pfam" id="PF00389">
    <property type="entry name" value="2-Hacid_dh"/>
    <property type="match status" value="1"/>
</dbReference>
<keyword evidence="2 4" id="KW-0560">Oxidoreductase</keyword>
<keyword evidence="3" id="KW-0520">NAD</keyword>
<feature type="domain" description="D-isomer specific 2-hydroxyacid dehydrogenase catalytic" evidence="5">
    <location>
        <begin position="9"/>
        <end position="311"/>
    </location>
</feature>
<dbReference type="InterPro" id="IPR036291">
    <property type="entry name" value="NAD(P)-bd_dom_sf"/>
</dbReference>
<dbReference type="InParanoid" id="A0A1Y5T9Z6"/>
<evidence type="ECO:0000256" key="3">
    <source>
        <dbReference type="ARBA" id="ARBA00023027"/>
    </source>
</evidence>
<dbReference type="AlphaFoldDB" id="A0A1Y5T9Z6"/>
<evidence type="ECO:0000313" key="8">
    <source>
        <dbReference type="Proteomes" id="UP000193200"/>
    </source>
</evidence>
<feature type="domain" description="D-isomer specific 2-hydroxyacid dehydrogenase NAD-binding" evidence="6">
    <location>
        <begin position="109"/>
        <end position="281"/>
    </location>
</feature>
<dbReference type="GO" id="GO:0051287">
    <property type="term" value="F:NAD binding"/>
    <property type="evidence" value="ECO:0007669"/>
    <property type="project" value="InterPro"/>
</dbReference>
<comment type="similarity">
    <text evidence="4">Belongs to the D-isomer specific 2-hydroxyacid dehydrogenase family.</text>
</comment>
<dbReference type="SUPFAM" id="SSF52283">
    <property type="entry name" value="Formate/glycerate dehydrogenase catalytic domain-like"/>
    <property type="match status" value="1"/>
</dbReference>
<evidence type="ECO:0000313" key="7">
    <source>
        <dbReference type="EMBL" id="SLN58887.1"/>
    </source>
</evidence>
<name>A0A1Y5T9Z6_9PROT</name>
<sequence>MKKPELLLVGPMMPHVMAAMESDYIVHRLWEAEDREETLDRVAGQIRAIGTGGRSGADAALMDRLPNLEIIASFGVGVDTIDVEHAHDRGIIVTNTPDVLNDEVANMALALLLATTRRLVAGDRFVREGKWRDGPMPLEHGLRGTRLGILGLGRIGKDFARKAGLFGMEIVYNGRREQPDQPYRFMPDLVEMAAACDHLVVLCPGGPSTDNLVGRAVLDALGPEGTLINVARGTVVDEPELVAALVEKRLGAAGLDVFADEPHVPEALLALDNVVLQPHKASATIETRHAMGDLVIENLRAHFAGRRAVTPV</sequence>
<evidence type="ECO:0000256" key="2">
    <source>
        <dbReference type="ARBA" id="ARBA00023002"/>
    </source>
</evidence>
<evidence type="ECO:0000259" key="6">
    <source>
        <dbReference type="Pfam" id="PF02826"/>
    </source>
</evidence>
<dbReference type="Gene3D" id="3.40.50.720">
    <property type="entry name" value="NAD(P)-binding Rossmann-like Domain"/>
    <property type="match status" value="2"/>
</dbReference>
<evidence type="ECO:0000256" key="4">
    <source>
        <dbReference type="RuleBase" id="RU003719"/>
    </source>
</evidence>
<dbReference type="GO" id="GO:0030267">
    <property type="term" value="F:glyoxylate reductase (NADPH) activity"/>
    <property type="evidence" value="ECO:0007669"/>
    <property type="project" value="UniProtKB-EC"/>
</dbReference>
<dbReference type="InterPro" id="IPR006139">
    <property type="entry name" value="D-isomer_2_OHA_DH_cat_dom"/>
</dbReference>
<dbReference type="RefSeq" id="WP_085883932.1">
    <property type="nucleotide sequence ID" value="NZ_FWFR01000002.1"/>
</dbReference>
<dbReference type="Pfam" id="PF02826">
    <property type="entry name" value="2-Hacid_dh_C"/>
    <property type="match status" value="1"/>
</dbReference>
<keyword evidence="1" id="KW-0521">NADP</keyword>
<keyword evidence="7" id="KW-0670">Pyruvate</keyword>
<dbReference type="GO" id="GO:0005829">
    <property type="term" value="C:cytosol"/>
    <property type="evidence" value="ECO:0007669"/>
    <property type="project" value="TreeGrafter"/>
</dbReference>
<reference evidence="7 8" key="1">
    <citation type="submission" date="2017-03" db="EMBL/GenBank/DDBJ databases">
        <authorList>
            <person name="Afonso C.L."/>
            <person name="Miller P.J."/>
            <person name="Scott M.A."/>
            <person name="Spackman E."/>
            <person name="Goraichik I."/>
            <person name="Dimitrov K.M."/>
            <person name="Suarez D.L."/>
            <person name="Swayne D.E."/>
        </authorList>
    </citation>
    <scope>NUCLEOTIDE SEQUENCE [LARGE SCALE GENOMIC DNA]</scope>
    <source>
        <strain evidence="7 8">CECT 7691</strain>
    </source>
</reference>
<proteinExistence type="inferred from homology"/>
<dbReference type="GO" id="GO:0016618">
    <property type="term" value="F:hydroxypyruvate reductase [NAD(P)H] activity"/>
    <property type="evidence" value="ECO:0007669"/>
    <property type="project" value="TreeGrafter"/>
</dbReference>
<dbReference type="EMBL" id="FWFR01000002">
    <property type="protein sequence ID" value="SLN58887.1"/>
    <property type="molecule type" value="Genomic_DNA"/>
</dbReference>
<dbReference type="EC" id="1.1.1.79" evidence="7"/>
<evidence type="ECO:0000256" key="1">
    <source>
        <dbReference type="ARBA" id="ARBA00022857"/>
    </source>
</evidence>
<dbReference type="FunFam" id="3.40.50.720:FF:000213">
    <property type="entry name" value="Putative 2-hydroxyacid dehydrogenase"/>
    <property type="match status" value="1"/>
</dbReference>
<accession>A0A1Y5T9Z6</accession>
<dbReference type="InterPro" id="IPR050223">
    <property type="entry name" value="D-isomer_2-hydroxyacid_DH"/>
</dbReference>
<keyword evidence="8" id="KW-1185">Reference proteome</keyword>
<dbReference type="PANTHER" id="PTHR10996">
    <property type="entry name" value="2-HYDROXYACID DEHYDROGENASE-RELATED"/>
    <property type="match status" value="1"/>
</dbReference>
<dbReference type="CDD" id="cd12156">
    <property type="entry name" value="HPPR"/>
    <property type="match status" value="1"/>
</dbReference>
<dbReference type="OrthoDB" id="9793626at2"/>
<evidence type="ECO:0000259" key="5">
    <source>
        <dbReference type="Pfam" id="PF00389"/>
    </source>
</evidence>
<organism evidence="7 8">
    <name type="scientific">Oceanibacterium hippocampi</name>
    <dbReference type="NCBI Taxonomy" id="745714"/>
    <lineage>
        <taxon>Bacteria</taxon>
        <taxon>Pseudomonadati</taxon>
        <taxon>Pseudomonadota</taxon>
        <taxon>Alphaproteobacteria</taxon>
        <taxon>Sneathiellales</taxon>
        <taxon>Sneathiellaceae</taxon>
        <taxon>Oceanibacterium</taxon>
    </lineage>
</organism>
<protein>
    <submittedName>
        <fullName evidence="7">Glyoxylate/hydroxypyruvate reductase B</fullName>
        <ecNumber evidence="7">1.1.1.79</ecNumber>
    </submittedName>
</protein>